<feature type="region of interest" description="Disordered" evidence="1">
    <location>
        <begin position="77"/>
        <end position="376"/>
    </location>
</feature>
<feature type="compositionally biased region" description="Basic and acidic residues" evidence="1">
    <location>
        <begin position="152"/>
        <end position="163"/>
    </location>
</feature>
<evidence type="ECO:0000313" key="3">
    <source>
        <dbReference type="Proteomes" id="UP000308549"/>
    </source>
</evidence>
<dbReference type="OrthoDB" id="4146887at2759"/>
<sequence length="376" mass="41254">MASREIARQWFVPGDGIDRHVISADIQRYLGNDATVRPGVGTGDNEGVHGYWIKAYRNLTSAMIADLRADSVRWRQEQRATGTREPYVGSSTYQASSASRPQRRDGNSPSVDAGPYGAPPSRERMPGGRMPVLERIPVSDRMDVDPPPVSQADRRYGHSDRGYQPDGRAYPSDGRSYPSDGRLSYQPEPVMSSSHRIPATTGYAQDPRYAPSYPPPVNDGAPPGYVRQGNYYVPVSTYETAPAMPPSRSEPPQYATGPYGQPPPPSSGREPRDSRYGGQPEYNDSREPRYAYPSPAATVTSVSARDREPIASPPVPSNYGSMPSSSYDQYGRPAQYTSVQPDRSMPPARESTYVRDKGANTSSGSDSHRSSRRRLG</sequence>
<keyword evidence="3" id="KW-1185">Reference proteome</keyword>
<evidence type="ECO:0000313" key="2">
    <source>
        <dbReference type="EMBL" id="TKA24315.1"/>
    </source>
</evidence>
<accession>A0A4U0TRC9</accession>
<organism evidence="2 3">
    <name type="scientific">Salinomyces thailandicus</name>
    <dbReference type="NCBI Taxonomy" id="706561"/>
    <lineage>
        <taxon>Eukaryota</taxon>
        <taxon>Fungi</taxon>
        <taxon>Dikarya</taxon>
        <taxon>Ascomycota</taxon>
        <taxon>Pezizomycotina</taxon>
        <taxon>Dothideomycetes</taxon>
        <taxon>Dothideomycetidae</taxon>
        <taxon>Mycosphaerellales</taxon>
        <taxon>Teratosphaeriaceae</taxon>
        <taxon>Salinomyces</taxon>
    </lineage>
</organism>
<dbReference type="Proteomes" id="UP000308549">
    <property type="component" value="Unassembled WGS sequence"/>
</dbReference>
<dbReference type="PANTHER" id="PTHR39609">
    <property type="entry name" value="RFEG-RELATED"/>
    <property type="match status" value="1"/>
</dbReference>
<dbReference type="PANTHER" id="PTHR39609:SF1">
    <property type="entry name" value="RFEG"/>
    <property type="match status" value="1"/>
</dbReference>
<gene>
    <name evidence="2" type="ORF">B0A50_06785</name>
</gene>
<comment type="caution">
    <text evidence="2">The sequence shown here is derived from an EMBL/GenBank/DDBJ whole genome shotgun (WGS) entry which is preliminary data.</text>
</comment>
<dbReference type="AlphaFoldDB" id="A0A4U0TRC9"/>
<reference evidence="2 3" key="1">
    <citation type="submission" date="2017-03" db="EMBL/GenBank/DDBJ databases">
        <title>Genomes of endolithic fungi from Antarctica.</title>
        <authorList>
            <person name="Coleine C."/>
            <person name="Masonjones S."/>
            <person name="Stajich J.E."/>
        </authorList>
    </citation>
    <scope>NUCLEOTIDE SEQUENCE [LARGE SCALE GENOMIC DNA]</scope>
    <source>
        <strain evidence="2 3">CCFEE 6315</strain>
    </source>
</reference>
<proteinExistence type="predicted"/>
<protein>
    <submittedName>
        <fullName evidence="2">Uncharacterized protein</fullName>
    </submittedName>
</protein>
<feature type="compositionally biased region" description="Polar residues" evidence="1">
    <location>
        <begin position="89"/>
        <end position="100"/>
    </location>
</feature>
<name>A0A4U0TRC9_9PEZI</name>
<feature type="compositionally biased region" description="Polar residues" evidence="1">
    <location>
        <begin position="318"/>
        <end position="328"/>
    </location>
</feature>
<evidence type="ECO:0000256" key="1">
    <source>
        <dbReference type="SAM" id="MobiDB-lite"/>
    </source>
</evidence>
<dbReference type="EMBL" id="NAJL01000045">
    <property type="protein sequence ID" value="TKA24315.1"/>
    <property type="molecule type" value="Genomic_DNA"/>
</dbReference>